<reference evidence="1" key="1">
    <citation type="journal article" date="2019" name="BMC Genomics">
        <title>A new reference genome for Sorghum bicolor reveals high levels of sequence similarity between sweet and grain genotypes: implications for the genetics of sugar metabolism.</title>
        <authorList>
            <person name="Cooper E.A."/>
            <person name="Brenton Z.W."/>
            <person name="Flinn B.S."/>
            <person name="Jenkins J."/>
            <person name="Shu S."/>
            <person name="Flowers D."/>
            <person name="Luo F."/>
            <person name="Wang Y."/>
            <person name="Xia P."/>
            <person name="Barry K."/>
            <person name="Daum C."/>
            <person name="Lipzen A."/>
            <person name="Yoshinaga Y."/>
            <person name="Schmutz J."/>
            <person name="Saski C."/>
            <person name="Vermerris W."/>
            <person name="Kresovich S."/>
        </authorList>
    </citation>
    <scope>NUCLEOTIDE SEQUENCE</scope>
</reference>
<protein>
    <submittedName>
        <fullName evidence="1">Uncharacterized protein</fullName>
    </submittedName>
</protein>
<reference evidence="1" key="2">
    <citation type="submission" date="2020-10" db="EMBL/GenBank/DDBJ databases">
        <authorList>
            <person name="Cooper E.A."/>
            <person name="Brenton Z.W."/>
            <person name="Flinn B.S."/>
            <person name="Jenkins J."/>
            <person name="Shu S."/>
            <person name="Flowers D."/>
            <person name="Luo F."/>
            <person name="Wang Y."/>
            <person name="Xia P."/>
            <person name="Barry K."/>
            <person name="Daum C."/>
            <person name="Lipzen A."/>
            <person name="Yoshinaga Y."/>
            <person name="Schmutz J."/>
            <person name="Saski C."/>
            <person name="Vermerris W."/>
            <person name="Kresovich S."/>
        </authorList>
    </citation>
    <scope>NUCLEOTIDE SEQUENCE</scope>
</reference>
<dbReference type="Proteomes" id="UP000807115">
    <property type="component" value="Chromosome 4"/>
</dbReference>
<sequence>MIDVTESLSTLLCSLELICRIFRNKSANITFSQSHCRVFISPFFRLVLVYGVLVY</sequence>
<dbReference type="EMBL" id="CM027683">
    <property type="protein sequence ID" value="KAG0535319.1"/>
    <property type="molecule type" value="Genomic_DNA"/>
</dbReference>
<evidence type="ECO:0000313" key="2">
    <source>
        <dbReference type="Proteomes" id="UP000807115"/>
    </source>
</evidence>
<organism evidence="1 2">
    <name type="scientific">Sorghum bicolor</name>
    <name type="common">Sorghum</name>
    <name type="synonym">Sorghum vulgare</name>
    <dbReference type="NCBI Taxonomy" id="4558"/>
    <lineage>
        <taxon>Eukaryota</taxon>
        <taxon>Viridiplantae</taxon>
        <taxon>Streptophyta</taxon>
        <taxon>Embryophyta</taxon>
        <taxon>Tracheophyta</taxon>
        <taxon>Spermatophyta</taxon>
        <taxon>Magnoliopsida</taxon>
        <taxon>Liliopsida</taxon>
        <taxon>Poales</taxon>
        <taxon>Poaceae</taxon>
        <taxon>PACMAD clade</taxon>
        <taxon>Panicoideae</taxon>
        <taxon>Andropogonodae</taxon>
        <taxon>Andropogoneae</taxon>
        <taxon>Sorghinae</taxon>
        <taxon>Sorghum</taxon>
    </lineage>
</organism>
<comment type="caution">
    <text evidence="1">The sequence shown here is derived from an EMBL/GenBank/DDBJ whole genome shotgun (WGS) entry which is preliminary data.</text>
</comment>
<gene>
    <name evidence="1" type="ORF">BDA96_04G356300</name>
</gene>
<proteinExistence type="predicted"/>
<accession>A0A921R774</accession>
<dbReference type="AlphaFoldDB" id="A0A921R774"/>
<name>A0A921R774_SORBI</name>
<evidence type="ECO:0000313" key="1">
    <source>
        <dbReference type="EMBL" id="KAG0535319.1"/>
    </source>
</evidence>